<protein>
    <submittedName>
        <fullName evidence="1">Uncharacterized protein</fullName>
    </submittedName>
</protein>
<sequence>MYNWNEHALRIRPSQGDFGIDVIVPTSHTPARWDVYQVKKFATNLDTNQKAQIDKSFRRVLIALVRGKVPLNDWYLVTPLDPTLNNLQDWFEETPARAVEALAEDSDLEVTAAELDTINEWLEAPDRIIAWKGLNFCETLAGDYPRVIDYYLHGGRDRLRDAVADLAALLRVDSALRVHDSAAPGEGSAAVLEPGDIRDHLSRLDRVLDTDPHFRYGYSLDLRPPDLHSEPRLVAATQEQISDDRWLTVKIYARSPQSLEERPIPMKLEFSFEDDDEDRAAFETWRKYGKPFEGAASFSVRLPGGLSTDGEVGRIRLSPAAVEGAVHRRRLRIVDPDGTSLAELTFTMSSATGLDRTGSWGQGSDESGVLSAEFLLDGTALSGTCNFTLAPVAGLDARKVLPALRFAAALTTPNTLQASTEYGPFRDFSAIPAGDPLAEPALAGFVEDLDTIQTVTNVPVQVPDVEILSSEDIRQIRRAASLIRGKTSVGSWTDLTFEKHEEIALNPGDHYQISLFEPLSAPINSTTLPLGYMDRTALSAQVDSVDGNTVRIVPHSSDAVYSNFAPELPAELNGQRAVRFRPAEEPQVTVDTAE</sequence>
<dbReference type="OrthoDB" id="4202952at2"/>
<reference evidence="1 2" key="1">
    <citation type="submission" date="2019-03" db="EMBL/GenBank/DDBJ databases">
        <title>Draft genome sequences of novel Actinobacteria.</title>
        <authorList>
            <person name="Sahin N."/>
            <person name="Ay H."/>
            <person name="Saygin H."/>
        </authorList>
    </citation>
    <scope>NUCLEOTIDE SEQUENCE [LARGE SCALE GENOMIC DNA]</scope>
    <source>
        <strain evidence="1 2">JCM 13523</strain>
    </source>
</reference>
<accession>A0A4R4ZHW9</accession>
<organism evidence="1 2">
    <name type="scientific">Kribbella antibiotica</name>
    <dbReference type="NCBI Taxonomy" id="190195"/>
    <lineage>
        <taxon>Bacteria</taxon>
        <taxon>Bacillati</taxon>
        <taxon>Actinomycetota</taxon>
        <taxon>Actinomycetes</taxon>
        <taxon>Propionibacteriales</taxon>
        <taxon>Kribbellaceae</taxon>
        <taxon>Kribbella</taxon>
    </lineage>
</organism>
<proteinExistence type="predicted"/>
<name>A0A4R4ZHW9_9ACTN</name>
<dbReference type="AlphaFoldDB" id="A0A4R4ZHW9"/>
<gene>
    <name evidence="1" type="ORF">E1263_22625</name>
</gene>
<evidence type="ECO:0000313" key="1">
    <source>
        <dbReference type="EMBL" id="TDD57690.1"/>
    </source>
</evidence>
<dbReference type="Proteomes" id="UP000295124">
    <property type="component" value="Unassembled WGS sequence"/>
</dbReference>
<keyword evidence="2" id="KW-1185">Reference proteome</keyword>
<dbReference type="RefSeq" id="WP_132170553.1">
    <property type="nucleotide sequence ID" value="NZ_SMKX01000068.1"/>
</dbReference>
<comment type="caution">
    <text evidence="1">The sequence shown here is derived from an EMBL/GenBank/DDBJ whole genome shotgun (WGS) entry which is preliminary data.</text>
</comment>
<evidence type="ECO:0000313" key="2">
    <source>
        <dbReference type="Proteomes" id="UP000295124"/>
    </source>
</evidence>
<dbReference type="EMBL" id="SMKX01000068">
    <property type="protein sequence ID" value="TDD57690.1"/>
    <property type="molecule type" value="Genomic_DNA"/>
</dbReference>